<evidence type="ECO:0000313" key="1">
    <source>
        <dbReference type="EMBL" id="CAD9981431.1"/>
    </source>
</evidence>
<accession>A0A7S2YKX8</accession>
<reference evidence="1" key="1">
    <citation type="submission" date="2021-01" db="EMBL/GenBank/DDBJ databases">
        <authorList>
            <person name="Corre E."/>
            <person name="Pelletier E."/>
            <person name="Niang G."/>
            <person name="Scheremetjew M."/>
            <person name="Finn R."/>
            <person name="Kale V."/>
            <person name="Holt S."/>
            <person name="Cochrane G."/>
            <person name="Meng A."/>
            <person name="Brown T."/>
            <person name="Cohen L."/>
        </authorList>
    </citation>
    <scope>NUCLEOTIDE SEQUENCE</scope>
    <source>
        <strain evidence="1">CCMP125</strain>
    </source>
</reference>
<sequence length="374" mass="42246">MSIRMLELTLDHGLSAFAANCFAAYGTLLCSGARNVEDGYRYGKLGWELYNRFQEESFIAAVSIGYFGCISSWKDHYSHCLEPLKNAFHVALRCGDIAAAGLSVNIYCWNSYEHQNLHVMDSIASSLAERMEFFGQQTTLAMFAPLWQMLQNFMGLGSHDPWILSGNVMTLEAAIDFAANFNPSTFSWISFCNMIVEFCFGRIDDAEKSYHDCKLKILNNPHSAMDAGGLVFFGCLSLLAQARRGKTGRLVIVRKDIQKLRRYAMHAPDNFQGKLLLLQAEYAAVRGKHLLALSKYRLAIIDFRHAGLLMNEALANELLGKYHLERSSSSSEELAITHLKEALRLYRNWGATAKVDHLKHELQQRHKFLARALL</sequence>
<proteinExistence type="predicted"/>
<dbReference type="PANTHER" id="PTHR43642">
    <property type="entry name" value="HYBRID SIGNAL TRANSDUCTION HISTIDINE KINASE G"/>
    <property type="match status" value="1"/>
</dbReference>
<dbReference type="AlphaFoldDB" id="A0A7S2YKX8"/>
<dbReference type="PANTHER" id="PTHR43642:SF1">
    <property type="entry name" value="HYBRID SIGNAL TRANSDUCTION HISTIDINE KINASE G"/>
    <property type="match status" value="1"/>
</dbReference>
<dbReference type="EMBL" id="HBHT01029863">
    <property type="protein sequence ID" value="CAD9981431.1"/>
    <property type="molecule type" value="Transcribed_RNA"/>
</dbReference>
<gene>
    <name evidence="1" type="ORF">APAL1065_LOCUS20048</name>
</gene>
<protein>
    <recommendedName>
        <fullName evidence="2">Anaphase-promoting complex subunit 5</fullName>
    </recommendedName>
</protein>
<organism evidence="1">
    <name type="scientific">Entomoneis paludosa</name>
    <dbReference type="NCBI Taxonomy" id="265537"/>
    <lineage>
        <taxon>Eukaryota</taxon>
        <taxon>Sar</taxon>
        <taxon>Stramenopiles</taxon>
        <taxon>Ochrophyta</taxon>
        <taxon>Bacillariophyta</taxon>
        <taxon>Bacillariophyceae</taxon>
        <taxon>Bacillariophycidae</taxon>
        <taxon>Entomoneidaceae</taxon>
        <taxon>Entomoneis</taxon>
    </lineage>
</organism>
<evidence type="ECO:0008006" key="2">
    <source>
        <dbReference type="Google" id="ProtNLM"/>
    </source>
</evidence>
<name>A0A7S2YKX8_9STRA</name>
<dbReference type="InterPro" id="IPR053159">
    <property type="entry name" value="Hybrid_Histidine_Kinase"/>
</dbReference>